<feature type="region of interest" description="Disordered" evidence="1">
    <location>
        <begin position="49"/>
        <end position="136"/>
    </location>
</feature>
<reference evidence="2 3" key="1">
    <citation type="journal article" date="2024" name="G3 (Bethesda)">
        <title>Genome assembly of Hibiscus sabdariffa L. provides insights into metabolisms of medicinal natural products.</title>
        <authorList>
            <person name="Kim T."/>
        </authorList>
    </citation>
    <scope>NUCLEOTIDE SEQUENCE [LARGE SCALE GENOMIC DNA]</scope>
    <source>
        <strain evidence="2">TK-2024</strain>
        <tissue evidence="2">Old leaves</tissue>
    </source>
</reference>
<dbReference type="Proteomes" id="UP001396334">
    <property type="component" value="Unassembled WGS sequence"/>
</dbReference>
<dbReference type="EMBL" id="JBBPBN010000021">
    <property type="protein sequence ID" value="KAK9016075.1"/>
    <property type="molecule type" value="Genomic_DNA"/>
</dbReference>
<proteinExistence type="predicted"/>
<organism evidence="2 3">
    <name type="scientific">Hibiscus sabdariffa</name>
    <name type="common">roselle</name>
    <dbReference type="NCBI Taxonomy" id="183260"/>
    <lineage>
        <taxon>Eukaryota</taxon>
        <taxon>Viridiplantae</taxon>
        <taxon>Streptophyta</taxon>
        <taxon>Embryophyta</taxon>
        <taxon>Tracheophyta</taxon>
        <taxon>Spermatophyta</taxon>
        <taxon>Magnoliopsida</taxon>
        <taxon>eudicotyledons</taxon>
        <taxon>Gunneridae</taxon>
        <taxon>Pentapetalae</taxon>
        <taxon>rosids</taxon>
        <taxon>malvids</taxon>
        <taxon>Malvales</taxon>
        <taxon>Malvaceae</taxon>
        <taxon>Malvoideae</taxon>
        <taxon>Hibiscus</taxon>
    </lineage>
</organism>
<name>A0ABR2RSY0_9ROSI</name>
<feature type="compositionally biased region" description="Basic and acidic residues" evidence="1">
    <location>
        <begin position="51"/>
        <end position="73"/>
    </location>
</feature>
<gene>
    <name evidence="2" type="ORF">V6N11_007158</name>
</gene>
<keyword evidence="3" id="KW-1185">Reference proteome</keyword>
<evidence type="ECO:0000313" key="3">
    <source>
        <dbReference type="Proteomes" id="UP001396334"/>
    </source>
</evidence>
<comment type="caution">
    <text evidence="2">The sequence shown here is derived from an EMBL/GenBank/DDBJ whole genome shotgun (WGS) entry which is preliminary data.</text>
</comment>
<protein>
    <submittedName>
        <fullName evidence="2">Uncharacterized protein</fullName>
    </submittedName>
</protein>
<accession>A0ABR2RSY0</accession>
<evidence type="ECO:0000256" key="1">
    <source>
        <dbReference type="SAM" id="MobiDB-lite"/>
    </source>
</evidence>
<evidence type="ECO:0000313" key="2">
    <source>
        <dbReference type="EMBL" id="KAK9016075.1"/>
    </source>
</evidence>
<sequence length="136" mass="14856">MGDMATSMASLALDDGEEELLQVDGEASLSSFSVVNFLADIVFHWDLSLRAPDRRPQPENRWLREETDGHVPRSQESGKSGGISFPNLSDNYGKNFRNDHMGDSSLLAKSTGDASGRPSSQMDFQMGLASEDSLMV</sequence>